<evidence type="ECO:0000313" key="4">
    <source>
        <dbReference type="Proteomes" id="UP000019151"/>
    </source>
</evidence>
<dbReference type="EMBL" id="CP007128">
    <property type="protein sequence ID" value="AHG91267.1"/>
    <property type="molecule type" value="Genomic_DNA"/>
</dbReference>
<protein>
    <submittedName>
        <fullName evidence="3">Uncharacterized protein</fullName>
    </submittedName>
</protein>
<reference evidence="3 4" key="1">
    <citation type="journal article" date="2014" name="Genome Announc.">
        <title>Genome Sequence and Methylome of Soil Bacterium Gemmatirosa kalamazoonensis KBS708T, a Member of the Rarely Cultivated Gemmatimonadetes Phylum.</title>
        <authorList>
            <person name="Debruyn J.M."/>
            <person name="Radosevich M."/>
            <person name="Wommack K.E."/>
            <person name="Polson S.W."/>
            <person name="Hauser L.J."/>
            <person name="Fawaz M.N."/>
            <person name="Korlach J."/>
            <person name="Tsai Y.C."/>
        </authorList>
    </citation>
    <scope>NUCLEOTIDE SEQUENCE [LARGE SCALE GENOMIC DNA]</scope>
    <source>
        <strain evidence="3 4">KBS708</strain>
    </source>
</reference>
<name>W0RLF6_9BACT</name>
<accession>W0RLF6</accession>
<dbReference type="AlphaFoldDB" id="W0RLF6"/>
<evidence type="ECO:0000256" key="2">
    <source>
        <dbReference type="SAM" id="Phobius"/>
    </source>
</evidence>
<dbReference type="Proteomes" id="UP000019151">
    <property type="component" value="Chromosome"/>
</dbReference>
<feature type="transmembrane region" description="Helical" evidence="2">
    <location>
        <begin position="63"/>
        <end position="82"/>
    </location>
</feature>
<dbReference type="PATRIC" id="fig|861299.3.peg.3785"/>
<dbReference type="InParanoid" id="W0RLF6"/>
<keyword evidence="2" id="KW-0472">Membrane</keyword>
<dbReference type="OrthoDB" id="9996549at2"/>
<organism evidence="3 4">
    <name type="scientific">Gemmatirosa kalamazoonensis</name>
    <dbReference type="NCBI Taxonomy" id="861299"/>
    <lineage>
        <taxon>Bacteria</taxon>
        <taxon>Pseudomonadati</taxon>
        <taxon>Gemmatimonadota</taxon>
        <taxon>Gemmatimonadia</taxon>
        <taxon>Gemmatimonadales</taxon>
        <taxon>Gemmatimonadaceae</taxon>
        <taxon>Gemmatirosa</taxon>
    </lineage>
</organism>
<dbReference type="RefSeq" id="WP_025412718.1">
    <property type="nucleotide sequence ID" value="NZ_CP007128.1"/>
</dbReference>
<keyword evidence="4" id="KW-1185">Reference proteome</keyword>
<gene>
    <name evidence="3" type="ORF">J421_3730</name>
</gene>
<proteinExistence type="predicted"/>
<keyword evidence="2" id="KW-1133">Transmembrane helix</keyword>
<sequence length="185" mass="18840">MSTTMDPTARDTYAAPRDTAHGASRPVAQGPATRVAIALLVAATLAIAVAYASAFRTAGPPGWAAWLLATGVPLALVGVMVLGAARAGRLPGTLGAAFALVGLMLAGGFCLALALPAAGAGETEPLLLGLPRRAAIIVYGVGLLPVFVLPAAYALTFDAQTLRDEDLARVREAAVSWRAGRRERA</sequence>
<feature type="transmembrane region" description="Helical" evidence="2">
    <location>
        <begin position="35"/>
        <end position="57"/>
    </location>
</feature>
<dbReference type="KEGG" id="gba:J421_3730"/>
<dbReference type="STRING" id="861299.J421_3730"/>
<evidence type="ECO:0000313" key="3">
    <source>
        <dbReference type="EMBL" id="AHG91267.1"/>
    </source>
</evidence>
<feature type="transmembrane region" description="Helical" evidence="2">
    <location>
        <begin position="135"/>
        <end position="155"/>
    </location>
</feature>
<evidence type="ECO:0000256" key="1">
    <source>
        <dbReference type="SAM" id="MobiDB-lite"/>
    </source>
</evidence>
<dbReference type="eggNOG" id="ENOG50347ZP">
    <property type="taxonomic scope" value="Bacteria"/>
</dbReference>
<feature type="transmembrane region" description="Helical" evidence="2">
    <location>
        <begin position="94"/>
        <end position="115"/>
    </location>
</feature>
<keyword evidence="2" id="KW-0812">Transmembrane</keyword>
<dbReference type="HOGENOM" id="CLU_1459331_0_0_0"/>
<feature type="region of interest" description="Disordered" evidence="1">
    <location>
        <begin position="1"/>
        <end position="27"/>
    </location>
</feature>